<accession>A0A452YTK0</accession>
<dbReference type="InterPro" id="IPR005512">
    <property type="entry name" value="PRONE_dom"/>
</dbReference>
<dbReference type="PANTHER" id="PTHR33101">
    <property type="entry name" value="ROP GUANINE NUCLEOTIDE EXCHANGE FACTOR 1"/>
    <property type="match status" value="1"/>
</dbReference>
<proteinExistence type="predicted"/>
<feature type="compositionally biased region" description="Basic and acidic residues" evidence="3">
    <location>
        <begin position="310"/>
        <end position="320"/>
    </location>
</feature>
<evidence type="ECO:0000256" key="1">
    <source>
        <dbReference type="ARBA" id="ARBA00022658"/>
    </source>
</evidence>
<reference evidence="6" key="1">
    <citation type="journal article" date="2014" name="Science">
        <title>Ancient hybridizations among the ancestral genomes of bread wheat.</title>
        <authorList>
            <consortium name="International Wheat Genome Sequencing Consortium,"/>
            <person name="Marcussen T."/>
            <person name="Sandve S.R."/>
            <person name="Heier L."/>
            <person name="Spannagl M."/>
            <person name="Pfeifer M."/>
            <person name="Jakobsen K.S."/>
            <person name="Wulff B.B."/>
            <person name="Steuernagel B."/>
            <person name="Mayer K.F."/>
            <person name="Olsen O.A."/>
        </authorList>
    </citation>
    <scope>NUCLEOTIDE SEQUENCE [LARGE SCALE GENOMIC DNA]</scope>
    <source>
        <strain evidence="6">cv. AL8/78</strain>
    </source>
</reference>
<keyword evidence="6" id="KW-1185">Reference proteome</keyword>
<dbReference type="InterPro" id="IPR038937">
    <property type="entry name" value="RopGEF"/>
</dbReference>
<reference evidence="5" key="3">
    <citation type="journal article" date="2017" name="Nature">
        <title>Genome sequence of the progenitor of the wheat D genome Aegilops tauschii.</title>
        <authorList>
            <person name="Luo M.C."/>
            <person name="Gu Y.Q."/>
            <person name="Puiu D."/>
            <person name="Wang H."/>
            <person name="Twardziok S.O."/>
            <person name="Deal K.R."/>
            <person name="Huo N."/>
            <person name="Zhu T."/>
            <person name="Wang L."/>
            <person name="Wang Y."/>
            <person name="McGuire P.E."/>
            <person name="Liu S."/>
            <person name="Long H."/>
            <person name="Ramasamy R.K."/>
            <person name="Rodriguez J.C."/>
            <person name="Van S.L."/>
            <person name="Yuan L."/>
            <person name="Wang Z."/>
            <person name="Xia Z."/>
            <person name="Xiao L."/>
            <person name="Anderson O.D."/>
            <person name="Ouyang S."/>
            <person name="Liang Y."/>
            <person name="Zimin A.V."/>
            <person name="Pertea G."/>
            <person name="Qi P."/>
            <person name="Bennetzen J.L."/>
            <person name="Dai X."/>
            <person name="Dawson M.W."/>
            <person name="Muller H.G."/>
            <person name="Kugler K."/>
            <person name="Rivarola-Duarte L."/>
            <person name="Spannagl M."/>
            <person name="Mayer K.F.X."/>
            <person name="Lu F.H."/>
            <person name="Bevan M.W."/>
            <person name="Leroy P."/>
            <person name="Li P."/>
            <person name="You F.M."/>
            <person name="Sun Q."/>
            <person name="Liu Z."/>
            <person name="Lyons E."/>
            <person name="Wicker T."/>
            <person name="Salzberg S.L."/>
            <person name="Devos K.M."/>
            <person name="Dvorak J."/>
        </authorList>
    </citation>
    <scope>NUCLEOTIDE SEQUENCE [LARGE SCALE GENOMIC DNA]</scope>
    <source>
        <strain evidence="5">cv. AL8/78</strain>
    </source>
</reference>
<evidence type="ECO:0000313" key="5">
    <source>
        <dbReference type="EnsemblPlants" id="AET1Gv20529600.5"/>
    </source>
</evidence>
<dbReference type="Gramene" id="AET1Gv20529600.5">
    <property type="protein sequence ID" value="AET1Gv20529600.5"/>
    <property type="gene ID" value="AET1Gv20529600"/>
</dbReference>
<protein>
    <recommendedName>
        <fullName evidence="4">PRONE domain-containing protein</fullName>
    </recommendedName>
</protein>
<feature type="region of interest" description="Disordered" evidence="3">
    <location>
        <begin position="346"/>
        <end position="454"/>
    </location>
</feature>
<reference evidence="6" key="2">
    <citation type="journal article" date="2017" name="Nat. Plants">
        <title>The Aegilops tauschii genome reveals multiple impacts of transposons.</title>
        <authorList>
            <person name="Zhao G."/>
            <person name="Zou C."/>
            <person name="Li K."/>
            <person name="Wang K."/>
            <person name="Li T."/>
            <person name="Gao L."/>
            <person name="Zhang X."/>
            <person name="Wang H."/>
            <person name="Yang Z."/>
            <person name="Liu X."/>
            <person name="Jiang W."/>
            <person name="Mao L."/>
            <person name="Kong X."/>
            <person name="Jiao Y."/>
            <person name="Jia J."/>
        </authorList>
    </citation>
    <scope>NUCLEOTIDE SEQUENCE [LARGE SCALE GENOMIC DNA]</scope>
    <source>
        <strain evidence="6">cv. AL8/78</strain>
    </source>
</reference>
<sequence>ITMADSSSSPSVSLSDESSEAEAQCCSSSSTAPSLHDTVDFSRTASDVSTFSERSVDHSGPFGTAAVSKLIGGRGSPAAALSRLSMKPRADVLDRRSAEDELDLVKERFSKLLLGEDMSGGGKGVCTAVAISNAITNLYATVFGNCHKLEPLPAGKKAMWRREMDCLLAVCDYIVEFYPSTQPLSDGTRVEVMATRPRSDIYINLPALEKLDAMLIVILVRRRRDEVVRVGDLVVLAVVVVPAVYDDDPAERGQVVGAGAVRPGGRAVREGAQGAPAEARLREPDPQGGRGHQQRRAERHGGAGVVHGAAPEERQGERGGRGVPRHAQLRQVLAGLPAGLRGRVVGARGAGAGRPGGGGHVRVAAQGDREPRRGQVGAVEPGEGARRGRRRRRRGRQERGAGRQGREPPPLHQAPLPRPLPDHPRHQQDPVQQGCWAGDPGELLEGAGEPGVQHRLVDGRSSFCRQGCQEMNS</sequence>
<dbReference type="PROSITE" id="PS51334">
    <property type="entry name" value="PRONE"/>
    <property type="match status" value="1"/>
</dbReference>
<feature type="compositionally biased region" description="Low complexity" evidence="3">
    <location>
        <begin position="437"/>
        <end position="451"/>
    </location>
</feature>
<dbReference type="Gene3D" id="1.20.58.2010">
    <property type="entry name" value="PRONE domain, subdomain 1"/>
    <property type="match status" value="1"/>
</dbReference>
<keyword evidence="1 2" id="KW-0344">Guanine-nucleotide releasing factor</keyword>
<evidence type="ECO:0000313" key="6">
    <source>
        <dbReference type="Proteomes" id="UP000015105"/>
    </source>
</evidence>
<feature type="compositionally biased region" description="Basic residues" evidence="3">
    <location>
        <begin position="387"/>
        <end position="396"/>
    </location>
</feature>
<reference evidence="5" key="5">
    <citation type="journal article" date="2021" name="G3 (Bethesda)">
        <title>Aegilops tauschii genome assembly Aet v5.0 features greater sequence contiguity and improved annotation.</title>
        <authorList>
            <person name="Wang L."/>
            <person name="Zhu T."/>
            <person name="Rodriguez J.C."/>
            <person name="Deal K.R."/>
            <person name="Dubcovsky J."/>
            <person name="McGuire P.E."/>
            <person name="Lux T."/>
            <person name="Spannagl M."/>
            <person name="Mayer K.F.X."/>
            <person name="Baldrich P."/>
            <person name="Meyers B.C."/>
            <person name="Huo N."/>
            <person name="Gu Y.Q."/>
            <person name="Zhou H."/>
            <person name="Devos K.M."/>
            <person name="Bennetzen J.L."/>
            <person name="Unver T."/>
            <person name="Budak H."/>
            <person name="Gulick P.J."/>
            <person name="Galiba G."/>
            <person name="Kalapos B."/>
            <person name="Nelson D.R."/>
            <person name="Li P."/>
            <person name="You F.M."/>
            <person name="Luo M.C."/>
            <person name="Dvorak J."/>
        </authorList>
    </citation>
    <scope>NUCLEOTIDE SEQUENCE [LARGE SCALE GENOMIC DNA]</scope>
    <source>
        <strain evidence="5">cv. AL8/78</strain>
    </source>
</reference>
<evidence type="ECO:0000256" key="3">
    <source>
        <dbReference type="SAM" id="MobiDB-lite"/>
    </source>
</evidence>
<dbReference type="AlphaFoldDB" id="A0A452YTK0"/>
<dbReference type="GO" id="GO:0005085">
    <property type="term" value="F:guanyl-nucleotide exchange factor activity"/>
    <property type="evidence" value="ECO:0007669"/>
    <property type="project" value="UniProtKB-UniRule"/>
</dbReference>
<feature type="compositionally biased region" description="Low complexity" evidence="3">
    <location>
        <begin position="1"/>
        <end position="30"/>
    </location>
</feature>
<feature type="compositionally biased region" description="Gly residues" evidence="3">
    <location>
        <begin position="348"/>
        <end position="360"/>
    </location>
</feature>
<evidence type="ECO:0000256" key="2">
    <source>
        <dbReference type="PROSITE-ProRule" id="PRU00663"/>
    </source>
</evidence>
<dbReference type="Proteomes" id="UP000015105">
    <property type="component" value="Chromosome 1D"/>
</dbReference>
<feature type="compositionally biased region" description="Pro residues" evidence="3">
    <location>
        <begin position="407"/>
        <end position="419"/>
    </location>
</feature>
<feature type="region of interest" description="Disordered" evidence="3">
    <location>
        <begin position="266"/>
        <end position="323"/>
    </location>
</feature>
<dbReference type="EnsemblPlants" id="AET1Gv20529600.5">
    <property type="protein sequence ID" value="AET1Gv20529600.5"/>
    <property type="gene ID" value="AET1Gv20529600"/>
</dbReference>
<dbReference type="PANTHER" id="PTHR33101:SF47">
    <property type="entry name" value="ROP GUANINE NUCLEOTIDE EXCHANGE FACTOR 2-RELATED"/>
    <property type="match status" value="1"/>
</dbReference>
<feature type="domain" description="PRONE" evidence="4">
    <location>
        <begin position="92"/>
        <end position="228"/>
    </location>
</feature>
<name>A0A452YTK0_AEGTS</name>
<evidence type="ECO:0000259" key="4">
    <source>
        <dbReference type="PROSITE" id="PS51334"/>
    </source>
</evidence>
<reference evidence="5" key="4">
    <citation type="submission" date="2019-03" db="UniProtKB">
        <authorList>
            <consortium name="EnsemblPlants"/>
        </authorList>
    </citation>
    <scope>IDENTIFICATION</scope>
</reference>
<dbReference type="Pfam" id="PF03759">
    <property type="entry name" value="PRONE"/>
    <property type="match status" value="1"/>
</dbReference>
<organism evidence="5 6">
    <name type="scientific">Aegilops tauschii subsp. strangulata</name>
    <name type="common">Goatgrass</name>
    <dbReference type="NCBI Taxonomy" id="200361"/>
    <lineage>
        <taxon>Eukaryota</taxon>
        <taxon>Viridiplantae</taxon>
        <taxon>Streptophyta</taxon>
        <taxon>Embryophyta</taxon>
        <taxon>Tracheophyta</taxon>
        <taxon>Spermatophyta</taxon>
        <taxon>Magnoliopsida</taxon>
        <taxon>Liliopsida</taxon>
        <taxon>Poales</taxon>
        <taxon>Poaceae</taxon>
        <taxon>BOP clade</taxon>
        <taxon>Pooideae</taxon>
        <taxon>Triticodae</taxon>
        <taxon>Triticeae</taxon>
        <taxon>Triticinae</taxon>
        <taxon>Aegilops</taxon>
    </lineage>
</organism>
<feature type="compositionally biased region" description="Basic and acidic residues" evidence="3">
    <location>
        <begin position="397"/>
        <end position="406"/>
    </location>
</feature>
<feature type="region of interest" description="Disordered" evidence="3">
    <location>
        <begin position="1"/>
        <end position="39"/>
    </location>
</feature>